<gene>
    <name evidence="2" type="ORF">L3Y34_013010</name>
</gene>
<organism evidence="2 3">
    <name type="scientific">Caenorhabditis briggsae</name>
    <dbReference type="NCBI Taxonomy" id="6238"/>
    <lineage>
        <taxon>Eukaryota</taxon>
        <taxon>Metazoa</taxon>
        <taxon>Ecdysozoa</taxon>
        <taxon>Nematoda</taxon>
        <taxon>Chromadorea</taxon>
        <taxon>Rhabditida</taxon>
        <taxon>Rhabditina</taxon>
        <taxon>Rhabditomorpha</taxon>
        <taxon>Rhabditoidea</taxon>
        <taxon>Rhabditidae</taxon>
        <taxon>Peloderinae</taxon>
        <taxon>Caenorhabditis</taxon>
    </lineage>
</organism>
<feature type="transmembrane region" description="Helical" evidence="1">
    <location>
        <begin position="165"/>
        <end position="184"/>
    </location>
</feature>
<keyword evidence="1" id="KW-1133">Transmembrane helix</keyword>
<dbReference type="PANTHER" id="PTHR46891:SF1">
    <property type="entry name" value="SERPENTINE RECEPTOR, CLASS H"/>
    <property type="match status" value="1"/>
</dbReference>
<evidence type="ECO:0000313" key="3">
    <source>
        <dbReference type="Proteomes" id="UP000827892"/>
    </source>
</evidence>
<dbReference type="PANTHER" id="PTHR46891">
    <property type="entry name" value="SERPENTINE RECEPTOR, CLASS H-RELATED"/>
    <property type="match status" value="1"/>
</dbReference>
<protein>
    <submittedName>
        <fullName evidence="2">Uncharacterized protein</fullName>
    </submittedName>
</protein>
<keyword evidence="1" id="KW-0812">Transmembrane</keyword>
<feature type="transmembrane region" description="Helical" evidence="1">
    <location>
        <begin position="107"/>
        <end position="125"/>
    </location>
</feature>
<proteinExistence type="predicted"/>
<feature type="transmembrane region" description="Helical" evidence="1">
    <location>
        <begin position="14"/>
        <end position="34"/>
    </location>
</feature>
<dbReference type="Proteomes" id="UP000827892">
    <property type="component" value="Chromosome X"/>
</dbReference>
<dbReference type="AlphaFoldDB" id="A0AAE9CX62"/>
<evidence type="ECO:0000313" key="2">
    <source>
        <dbReference type="EMBL" id="ULT84080.1"/>
    </source>
</evidence>
<keyword evidence="1" id="KW-0472">Membrane</keyword>
<reference evidence="2 3" key="1">
    <citation type="submission" date="2022-05" db="EMBL/GenBank/DDBJ databases">
        <title>Chromosome-level reference genomes for two strains of Caenorhabditis briggsae: an improved platform for comparative genomics.</title>
        <authorList>
            <person name="Stevens L."/>
            <person name="Andersen E.C."/>
        </authorList>
    </citation>
    <scope>NUCLEOTIDE SEQUENCE [LARGE SCALE GENOMIC DNA]</scope>
    <source>
        <strain evidence="2">QX1410_ONT</strain>
        <tissue evidence="2">Whole-organism</tissue>
    </source>
</reference>
<evidence type="ECO:0000256" key="1">
    <source>
        <dbReference type="SAM" id="Phobius"/>
    </source>
</evidence>
<dbReference type="EMBL" id="CP090896">
    <property type="protein sequence ID" value="ULT84080.1"/>
    <property type="molecule type" value="Genomic_DNA"/>
</dbReference>
<name>A0AAE9CX62_CAEBR</name>
<sequence>MNCSLPAPWFYEFVMHNLHFISTPIYIICLAALFRETYQVFRVYKYYIIAHSITCVDDVQNYTKVDSNVTSEFYVTFMWLPITYLPYDVYRGTGWLSQWGLSTFGLYISRFFAVVHMMTLTWSTIDDKTIMYQQNKKDALFKKVPDLPKKLGCYSVFILATEDPILILNVVIYSILVCLGSAVGLNFSTLLLFSLAYHGFSSTCATIIFTKQLRVRILYEMLFQTRSCSYRKNKPDCKTNNFH</sequence>
<accession>A0AAE9CX62</accession>